<reference evidence="3" key="1">
    <citation type="submission" date="2014-09" db="EMBL/GenBank/DDBJ databases">
        <authorList>
            <person name="Sharma Rahul"/>
            <person name="Thines Marco"/>
        </authorList>
    </citation>
    <scope>NUCLEOTIDE SEQUENCE [LARGE SCALE GENOMIC DNA]</scope>
</reference>
<dbReference type="EMBL" id="CCYD01000468">
    <property type="protein sequence ID" value="CEG40152.1"/>
    <property type="molecule type" value="Genomic_DNA"/>
</dbReference>
<organism evidence="2 3">
    <name type="scientific">Plasmopara halstedii</name>
    <name type="common">Downy mildew of sunflower</name>
    <dbReference type="NCBI Taxonomy" id="4781"/>
    <lineage>
        <taxon>Eukaryota</taxon>
        <taxon>Sar</taxon>
        <taxon>Stramenopiles</taxon>
        <taxon>Oomycota</taxon>
        <taxon>Peronosporomycetes</taxon>
        <taxon>Peronosporales</taxon>
        <taxon>Peronosporaceae</taxon>
        <taxon>Plasmopara</taxon>
    </lineage>
</organism>
<evidence type="ECO:0008006" key="4">
    <source>
        <dbReference type="Google" id="ProtNLM"/>
    </source>
</evidence>
<dbReference type="AlphaFoldDB" id="A0A0P1AG70"/>
<protein>
    <recommendedName>
        <fullName evidence="4">RxLR-like protein</fullName>
    </recommendedName>
</protein>
<sequence length="64" mass="7368">MAVITAWIFSLFFLVFSVLKSALPWQLNQQAHIAELIEFVLHFDLTSFSVEKREGKKISLDTPD</sequence>
<evidence type="ECO:0000313" key="3">
    <source>
        <dbReference type="Proteomes" id="UP000054928"/>
    </source>
</evidence>
<name>A0A0P1AG70_PLAHL</name>
<accession>A0A0P1AG70</accession>
<feature type="signal peptide" evidence="1">
    <location>
        <begin position="1"/>
        <end position="22"/>
    </location>
</feature>
<dbReference type="Proteomes" id="UP000054928">
    <property type="component" value="Unassembled WGS sequence"/>
</dbReference>
<dbReference type="RefSeq" id="XP_024576521.1">
    <property type="nucleotide sequence ID" value="XM_024725778.2"/>
</dbReference>
<evidence type="ECO:0000256" key="1">
    <source>
        <dbReference type="SAM" id="SignalP"/>
    </source>
</evidence>
<feature type="chain" id="PRO_5006058643" description="RxLR-like protein" evidence="1">
    <location>
        <begin position="23"/>
        <end position="64"/>
    </location>
</feature>
<keyword evidence="1" id="KW-0732">Signal</keyword>
<evidence type="ECO:0000313" key="2">
    <source>
        <dbReference type="EMBL" id="CEG40152.1"/>
    </source>
</evidence>
<keyword evidence="3" id="KW-1185">Reference proteome</keyword>
<dbReference type="GeneID" id="36410457"/>
<proteinExistence type="predicted"/>